<feature type="region of interest" description="Disordered" evidence="1">
    <location>
        <begin position="154"/>
        <end position="273"/>
    </location>
</feature>
<feature type="compositionally biased region" description="Polar residues" evidence="1">
    <location>
        <begin position="42"/>
        <end position="52"/>
    </location>
</feature>
<evidence type="ECO:0000313" key="2">
    <source>
        <dbReference type="EMBL" id="KAK0554683.1"/>
    </source>
</evidence>
<feature type="compositionally biased region" description="Low complexity" evidence="1">
    <location>
        <begin position="230"/>
        <end position="248"/>
    </location>
</feature>
<dbReference type="Proteomes" id="UP001176517">
    <property type="component" value="Unassembled WGS sequence"/>
</dbReference>
<feature type="compositionally biased region" description="Low complexity" evidence="1">
    <location>
        <begin position="165"/>
        <end position="177"/>
    </location>
</feature>
<dbReference type="EMBL" id="JAPDMZ010000035">
    <property type="protein sequence ID" value="KAK0554683.1"/>
    <property type="molecule type" value="Genomic_DNA"/>
</dbReference>
<protein>
    <recommendedName>
        <fullName evidence="4">Zn(2)-C6 fungal-type domain-containing protein</fullName>
    </recommendedName>
</protein>
<name>A0AAN6GT40_9BASI</name>
<sequence length="431" mass="45690">MANPNTQHQQDLQSSFPDIDQSLQAVAVAAAAAAAAAAASGLQHSNSDTEASYPSAHAVQAPPDLSADDILNLVPTGSSPESANIIAAAAHAAAIAAAASNASAEHSAMEGAADDQAHFTATWPATGSLDPGPSVAPPPPHARLEELSYHNAASGSDSLFESPASISSGPSRPTRGRSATRSGLNHLTNADELPPRDSGQTLRDAGIAEGSSSPSFNAEDYEDDQDVESQEPQASSSAQVLVPSASSSRSRKRKLANTQEEAVPSRVGTAPEQKEWRAVMQARLASMNTSSRHVQTTQKRFLEDEPELSQPLTICEACTRNKLPCYLAPPHPKCFSCVLKGETCSLALIRHSRKRKALAEQDTVLSQARTEYVNRWRSLKQDLVNEARKHGADDLAELVEDKIGACIEEMESDLQAWVPKDPVAFLKSGKL</sequence>
<evidence type="ECO:0000313" key="3">
    <source>
        <dbReference type="Proteomes" id="UP001176517"/>
    </source>
</evidence>
<accession>A0AAN6GT40</accession>
<gene>
    <name evidence="2" type="ORF">OC846_002017</name>
</gene>
<feature type="compositionally biased region" description="Acidic residues" evidence="1">
    <location>
        <begin position="219"/>
        <end position="229"/>
    </location>
</feature>
<comment type="caution">
    <text evidence="2">The sequence shown here is derived from an EMBL/GenBank/DDBJ whole genome shotgun (WGS) entry which is preliminary data.</text>
</comment>
<feature type="compositionally biased region" description="Polar residues" evidence="1">
    <location>
        <begin position="179"/>
        <end position="188"/>
    </location>
</feature>
<feature type="region of interest" description="Disordered" evidence="1">
    <location>
        <begin position="38"/>
        <end position="61"/>
    </location>
</feature>
<proteinExistence type="predicted"/>
<reference evidence="2" key="1">
    <citation type="journal article" date="2023" name="PhytoFront">
        <title>Draft Genome Resources of Seven Strains of Tilletia horrida, Causal Agent of Kernel Smut of Rice.</title>
        <authorList>
            <person name="Khanal S."/>
            <person name="Antony Babu S."/>
            <person name="Zhou X.G."/>
        </authorList>
    </citation>
    <scope>NUCLEOTIDE SEQUENCE</scope>
    <source>
        <strain evidence="2">TX6</strain>
    </source>
</reference>
<keyword evidence="3" id="KW-1185">Reference proteome</keyword>
<dbReference type="AlphaFoldDB" id="A0AAN6GT40"/>
<evidence type="ECO:0008006" key="4">
    <source>
        <dbReference type="Google" id="ProtNLM"/>
    </source>
</evidence>
<evidence type="ECO:0000256" key="1">
    <source>
        <dbReference type="SAM" id="MobiDB-lite"/>
    </source>
</evidence>
<organism evidence="2 3">
    <name type="scientific">Tilletia horrida</name>
    <dbReference type="NCBI Taxonomy" id="155126"/>
    <lineage>
        <taxon>Eukaryota</taxon>
        <taxon>Fungi</taxon>
        <taxon>Dikarya</taxon>
        <taxon>Basidiomycota</taxon>
        <taxon>Ustilaginomycotina</taxon>
        <taxon>Exobasidiomycetes</taxon>
        <taxon>Tilletiales</taxon>
        <taxon>Tilletiaceae</taxon>
        <taxon>Tilletia</taxon>
    </lineage>
</organism>
<feature type="region of interest" description="Disordered" evidence="1">
    <location>
        <begin position="122"/>
        <end position="142"/>
    </location>
</feature>